<evidence type="ECO:0000313" key="1">
    <source>
        <dbReference type="EMBL" id="KAF2786186.1"/>
    </source>
</evidence>
<name>A0A6A6WQ36_9PLEO</name>
<evidence type="ECO:0000313" key="2">
    <source>
        <dbReference type="Proteomes" id="UP000799757"/>
    </source>
</evidence>
<dbReference type="EMBL" id="MU002525">
    <property type="protein sequence ID" value="KAF2786186.1"/>
    <property type="molecule type" value="Genomic_DNA"/>
</dbReference>
<organism evidence="1 2">
    <name type="scientific">Melanomma pulvis-pyrius CBS 109.77</name>
    <dbReference type="NCBI Taxonomy" id="1314802"/>
    <lineage>
        <taxon>Eukaryota</taxon>
        <taxon>Fungi</taxon>
        <taxon>Dikarya</taxon>
        <taxon>Ascomycota</taxon>
        <taxon>Pezizomycotina</taxon>
        <taxon>Dothideomycetes</taxon>
        <taxon>Pleosporomycetidae</taxon>
        <taxon>Pleosporales</taxon>
        <taxon>Melanommataceae</taxon>
        <taxon>Melanomma</taxon>
    </lineage>
</organism>
<dbReference type="OrthoDB" id="3774366at2759"/>
<protein>
    <submittedName>
        <fullName evidence="1">Uncharacterized protein</fullName>
    </submittedName>
</protein>
<dbReference type="Proteomes" id="UP000799757">
    <property type="component" value="Unassembled WGS sequence"/>
</dbReference>
<proteinExistence type="predicted"/>
<reference evidence="1" key="1">
    <citation type="journal article" date="2020" name="Stud. Mycol.">
        <title>101 Dothideomycetes genomes: a test case for predicting lifestyles and emergence of pathogens.</title>
        <authorList>
            <person name="Haridas S."/>
            <person name="Albert R."/>
            <person name="Binder M."/>
            <person name="Bloem J."/>
            <person name="Labutti K."/>
            <person name="Salamov A."/>
            <person name="Andreopoulos B."/>
            <person name="Baker S."/>
            <person name="Barry K."/>
            <person name="Bills G."/>
            <person name="Bluhm B."/>
            <person name="Cannon C."/>
            <person name="Castanera R."/>
            <person name="Culley D."/>
            <person name="Daum C."/>
            <person name="Ezra D."/>
            <person name="Gonzalez J."/>
            <person name="Henrissat B."/>
            <person name="Kuo A."/>
            <person name="Liang C."/>
            <person name="Lipzen A."/>
            <person name="Lutzoni F."/>
            <person name="Magnuson J."/>
            <person name="Mondo S."/>
            <person name="Nolan M."/>
            <person name="Ohm R."/>
            <person name="Pangilinan J."/>
            <person name="Park H.-J."/>
            <person name="Ramirez L."/>
            <person name="Alfaro M."/>
            <person name="Sun H."/>
            <person name="Tritt A."/>
            <person name="Yoshinaga Y."/>
            <person name="Zwiers L.-H."/>
            <person name="Turgeon B."/>
            <person name="Goodwin S."/>
            <person name="Spatafora J."/>
            <person name="Crous P."/>
            <person name="Grigoriev I."/>
        </authorList>
    </citation>
    <scope>NUCLEOTIDE SEQUENCE</scope>
    <source>
        <strain evidence="1">CBS 109.77</strain>
    </source>
</reference>
<gene>
    <name evidence="1" type="ORF">K505DRAFT_344023</name>
</gene>
<keyword evidence="2" id="KW-1185">Reference proteome</keyword>
<dbReference type="AlphaFoldDB" id="A0A6A6WQ36"/>
<sequence>MPSLCDLVAQCVTGLSSGNEQRYTTCIEEWEQDDPEVIIMVIKNKRNSCFHMAITCTNTDIKNAKTVCSQAILYRSTEDEHNLYYAVYDSHAQMVFFCLCNPSQQEFEDVSHYSMQGEAGKIAMRLETYTVSNAEVLRR</sequence>
<accession>A0A6A6WQ36</accession>